<reference evidence="2 3" key="1">
    <citation type="submission" date="2018-12" db="EMBL/GenBank/DDBJ databases">
        <authorList>
            <consortium name="Pathogen Informatics"/>
        </authorList>
    </citation>
    <scope>NUCLEOTIDE SEQUENCE [LARGE SCALE GENOMIC DNA]</scope>
    <source>
        <strain evidence="2 3">NCTC9997</strain>
    </source>
</reference>
<keyword evidence="1" id="KW-1133">Transmembrane helix</keyword>
<dbReference type="AlphaFoldDB" id="A0A7Z9CRP5"/>
<evidence type="ECO:0000313" key="2">
    <source>
        <dbReference type="EMBL" id="VED48148.1"/>
    </source>
</evidence>
<evidence type="ECO:0000313" key="3">
    <source>
        <dbReference type="Proteomes" id="UP000267630"/>
    </source>
</evidence>
<keyword evidence="1" id="KW-0472">Membrane</keyword>
<name>A0A7Z9CRP5_RAOTE</name>
<dbReference type="Proteomes" id="UP000267630">
    <property type="component" value="Chromosome 3"/>
</dbReference>
<proteinExistence type="predicted"/>
<sequence length="122" mass="12982">MTTGDSAWRGGWGRLGFSALLAGGIAWGIWHFGDQMGLHTPLLKGLVIAGALILLMLLRHGKTITLAIKQGWHRFQAKRKNVLPVDEGRVEQTAPVTLSSTPSVKPCVTSTVGAGDVKHASC</sequence>
<accession>A0A7Z9CRP5</accession>
<feature type="transmembrane region" description="Helical" evidence="1">
    <location>
        <begin position="42"/>
        <end position="58"/>
    </location>
</feature>
<dbReference type="EMBL" id="LR134253">
    <property type="protein sequence ID" value="VED48148.1"/>
    <property type="molecule type" value="Genomic_DNA"/>
</dbReference>
<organism evidence="2 3">
    <name type="scientific">Raoultella terrigena</name>
    <name type="common">Klebsiella terrigena</name>
    <dbReference type="NCBI Taxonomy" id="577"/>
    <lineage>
        <taxon>Bacteria</taxon>
        <taxon>Pseudomonadati</taxon>
        <taxon>Pseudomonadota</taxon>
        <taxon>Gammaproteobacteria</taxon>
        <taxon>Enterobacterales</taxon>
        <taxon>Enterobacteriaceae</taxon>
        <taxon>Klebsiella/Raoultella group</taxon>
        <taxon>Raoultella</taxon>
    </lineage>
</organism>
<keyword evidence="1" id="KW-0812">Transmembrane</keyword>
<feature type="transmembrane region" description="Helical" evidence="1">
    <location>
        <begin position="12"/>
        <end position="30"/>
    </location>
</feature>
<keyword evidence="3" id="KW-1185">Reference proteome</keyword>
<protein>
    <submittedName>
        <fullName evidence="2">Uncharacterized protein</fullName>
    </submittedName>
</protein>
<evidence type="ECO:0000256" key="1">
    <source>
        <dbReference type="SAM" id="Phobius"/>
    </source>
</evidence>
<gene>
    <name evidence="2" type="ORF">NCTC9997_01877</name>
</gene>